<evidence type="ECO:0000313" key="2">
    <source>
        <dbReference type="EMBL" id="MES1919919.1"/>
    </source>
</evidence>
<evidence type="ECO:0000313" key="3">
    <source>
        <dbReference type="Proteomes" id="UP001439008"/>
    </source>
</evidence>
<dbReference type="Proteomes" id="UP001439008">
    <property type="component" value="Unassembled WGS sequence"/>
</dbReference>
<reference evidence="2 3" key="1">
    <citation type="journal article" date="2024" name="BMC Biol.">
        <title>Comparative genomics of Ascetosporea gives new insight into the evolutionary basis for animal parasitism in Rhizaria.</title>
        <authorList>
            <person name="Hiltunen Thoren M."/>
            <person name="Onut-Brannstrom I."/>
            <person name="Alfjorden A."/>
            <person name="Peckova H."/>
            <person name="Swords F."/>
            <person name="Hooper C."/>
            <person name="Holzer A.S."/>
            <person name="Bass D."/>
            <person name="Burki F."/>
        </authorList>
    </citation>
    <scope>NUCLEOTIDE SEQUENCE [LARGE SCALE GENOMIC DNA]</scope>
    <source>
        <strain evidence="2">20-A016</strain>
    </source>
</reference>
<name>A0ABV2AKC7_9EUKA</name>
<gene>
    <name evidence="2" type="ORF">MHBO_001662</name>
</gene>
<keyword evidence="1" id="KW-0175">Coiled coil</keyword>
<evidence type="ECO:0000256" key="1">
    <source>
        <dbReference type="SAM" id="Coils"/>
    </source>
</evidence>
<accession>A0ABV2AKC7</accession>
<comment type="caution">
    <text evidence="2">The sequence shown here is derived from an EMBL/GenBank/DDBJ whole genome shotgun (WGS) entry which is preliminary data.</text>
</comment>
<proteinExistence type="predicted"/>
<keyword evidence="3" id="KW-1185">Reference proteome</keyword>
<protein>
    <submittedName>
        <fullName evidence="2">Uncharacterized protein</fullName>
    </submittedName>
</protein>
<dbReference type="EMBL" id="JBDODL010000443">
    <property type="protein sequence ID" value="MES1919919.1"/>
    <property type="molecule type" value="Genomic_DNA"/>
</dbReference>
<sequence>MSFSTKSFKKSKVLKENIKMKTEGKSPNALSTNAQKSSRIAINSAFENINSVLESILEKFASEKPIPFPPENTFSLIDKKAYTKLLDENKRLREKIKKSEEKSAKNAKGVNLSIESNDELKFDLTETTSKIDQKSRKTTDSTGEINLKILIEKESAIRDLRFKIDHLQSENKKLTEQKLILQRIGQPAKNETLRTIGKSANIYGPKTQRYFKKSKEKLPAQNSLWKPRNSVVGHKKESTDKFLLKNGKTATKKPLIITNEKAKNFERSVSEPRSKIQAKPYKTPVRSSIKKRLKFAKASDDAILSTIKFKKTRVFLI</sequence>
<organism evidence="2 3">
    <name type="scientific">Bonamia ostreae</name>
    <dbReference type="NCBI Taxonomy" id="126728"/>
    <lineage>
        <taxon>Eukaryota</taxon>
        <taxon>Sar</taxon>
        <taxon>Rhizaria</taxon>
        <taxon>Endomyxa</taxon>
        <taxon>Ascetosporea</taxon>
        <taxon>Haplosporida</taxon>
        <taxon>Bonamia</taxon>
    </lineage>
</organism>
<feature type="coiled-coil region" evidence="1">
    <location>
        <begin position="150"/>
        <end position="184"/>
    </location>
</feature>